<dbReference type="PANTHER" id="PTHR43133">
    <property type="entry name" value="RNA POLYMERASE ECF-TYPE SIGMA FACTO"/>
    <property type="match status" value="1"/>
</dbReference>
<keyword evidence="4" id="KW-0804">Transcription</keyword>
<dbReference type="Gene3D" id="1.10.1740.10">
    <property type="match status" value="1"/>
</dbReference>
<comment type="caution">
    <text evidence="7">The sequence shown here is derived from an EMBL/GenBank/DDBJ whole genome shotgun (WGS) entry which is preliminary data.</text>
</comment>
<evidence type="ECO:0000256" key="3">
    <source>
        <dbReference type="ARBA" id="ARBA00023082"/>
    </source>
</evidence>
<dbReference type="Gene3D" id="1.10.10.10">
    <property type="entry name" value="Winged helix-like DNA-binding domain superfamily/Winged helix DNA-binding domain"/>
    <property type="match status" value="1"/>
</dbReference>
<accession>A0A9Q3YSP0</accession>
<evidence type="ECO:0000313" key="8">
    <source>
        <dbReference type="Proteomes" id="UP001108027"/>
    </source>
</evidence>
<dbReference type="InterPro" id="IPR036388">
    <property type="entry name" value="WH-like_DNA-bd_sf"/>
</dbReference>
<dbReference type="NCBIfam" id="TIGR02937">
    <property type="entry name" value="sigma70-ECF"/>
    <property type="match status" value="1"/>
</dbReference>
<evidence type="ECO:0000256" key="1">
    <source>
        <dbReference type="ARBA" id="ARBA00010641"/>
    </source>
</evidence>
<proteinExistence type="inferred from homology"/>
<dbReference type="InterPro" id="IPR014284">
    <property type="entry name" value="RNA_pol_sigma-70_dom"/>
</dbReference>
<dbReference type="Proteomes" id="UP001108027">
    <property type="component" value="Unassembled WGS sequence"/>
</dbReference>
<dbReference type="GO" id="GO:0016987">
    <property type="term" value="F:sigma factor activity"/>
    <property type="evidence" value="ECO:0007669"/>
    <property type="project" value="UniProtKB-KW"/>
</dbReference>
<reference evidence="7" key="1">
    <citation type="submission" date="2021-10" db="EMBL/GenBank/DDBJ databases">
        <title>The diversity and Nitrogen Metabolism of Culturable Nitrate-Utilizing Bacteria Within the Oxygen Minimum Zone of the Changjiang (Yangtze River)Estuary.</title>
        <authorList>
            <person name="Zhang D."/>
            <person name="Zheng J."/>
            <person name="Liu S."/>
            <person name="He W."/>
        </authorList>
    </citation>
    <scope>NUCLEOTIDE SEQUENCE</scope>
    <source>
        <strain evidence="7">FXH-223</strain>
    </source>
</reference>
<evidence type="ECO:0000256" key="4">
    <source>
        <dbReference type="ARBA" id="ARBA00023163"/>
    </source>
</evidence>
<evidence type="ECO:0000259" key="6">
    <source>
        <dbReference type="Pfam" id="PF08281"/>
    </source>
</evidence>
<organism evidence="7 8">
    <name type="scientific">Alloalcanivorax marinus</name>
    <dbReference type="NCBI Taxonomy" id="1177169"/>
    <lineage>
        <taxon>Bacteria</taxon>
        <taxon>Pseudomonadati</taxon>
        <taxon>Pseudomonadota</taxon>
        <taxon>Gammaproteobacteria</taxon>
        <taxon>Oceanospirillales</taxon>
        <taxon>Alcanivoracaceae</taxon>
        <taxon>Alloalcanivorax</taxon>
    </lineage>
</organism>
<dbReference type="AlphaFoldDB" id="A0A9Q3YSP0"/>
<name>A0A9Q3YSP0_9GAMM</name>
<dbReference type="EMBL" id="JAJGNA010000023">
    <property type="protein sequence ID" value="MCC4309843.1"/>
    <property type="molecule type" value="Genomic_DNA"/>
</dbReference>
<dbReference type="SUPFAM" id="SSF88946">
    <property type="entry name" value="Sigma2 domain of RNA polymerase sigma factors"/>
    <property type="match status" value="1"/>
</dbReference>
<dbReference type="InterPro" id="IPR013324">
    <property type="entry name" value="RNA_pol_sigma_r3/r4-like"/>
</dbReference>
<keyword evidence="3" id="KW-0731">Sigma factor</keyword>
<dbReference type="InterPro" id="IPR013325">
    <property type="entry name" value="RNA_pol_sigma_r2"/>
</dbReference>
<protein>
    <submittedName>
        <fullName evidence="7">Sigma-70 family RNA polymerase sigma factor</fullName>
    </submittedName>
</protein>
<dbReference type="GO" id="GO:0006352">
    <property type="term" value="P:DNA-templated transcription initiation"/>
    <property type="evidence" value="ECO:0007669"/>
    <property type="project" value="InterPro"/>
</dbReference>
<dbReference type="InterPro" id="IPR039425">
    <property type="entry name" value="RNA_pol_sigma-70-like"/>
</dbReference>
<keyword evidence="8" id="KW-1185">Reference proteome</keyword>
<dbReference type="Pfam" id="PF04542">
    <property type="entry name" value="Sigma70_r2"/>
    <property type="match status" value="1"/>
</dbReference>
<evidence type="ECO:0000259" key="5">
    <source>
        <dbReference type="Pfam" id="PF04542"/>
    </source>
</evidence>
<feature type="domain" description="RNA polymerase sigma-70 region 2" evidence="5">
    <location>
        <begin position="9"/>
        <end position="74"/>
    </location>
</feature>
<dbReference type="GO" id="GO:0003677">
    <property type="term" value="F:DNA binding"/>
    <property type="evidence" value="ECO:0007669"/>
    <property type="project" value="InterPro"/>
</dbReference>
<dbReference type="InterPro" id="IPR013249">
    <property type="entry name" value="RNA_pol_sigma70_r4_t2"/>
</dbReference>
<dbReference type="SUPFAM" id="SSF88659">
    <property type="entry name" value="Sigma3 and sigma4 domains of RNA polymerase sigma factors"/>
    <property type="match status" value="1"/>
</dbReference>
<keyword evidence="2" id="KW-0805">Transcription regulation</keyword>
<dbReference type="InterPro" id="IPR007627">
    <property type="entry name" value="RNA_pol_sigma70_r2"/>
</dbReference>
<dbReference type="RefSeq" id="WP_228234569.1">
    <property type="nucleotide sequence ID" value="NZ_JAJGNA010000023.1"/>
</dbReference>
<evidence type="ECO:0000256" key="2">
    <source>
        <dbReference type="ARBA" id="ARBA00023015"/>
    </source>
</evidence>
<evidence type="ECO:0000313" key="7">
    <source>
        <dbReference type="EMBL" id="MCC4309843.1"/>
    </source>
</evidence>
<feature type="domain" description="RNA polymerase sigma factor 70 region 4 type 2" evidence="6">
    <location>
        <begin position="109"/>
        <end position="161"/>
    </location>
</feature>
<dbReference type="Pfam" id="PF08281">
    <property type="entry name" value="Sigma70_r4_2"/>
    <property type="match status" value="1"/>
</dbReference>
<gene>
    <name evidence="7" type="ORF">LL252_14820</name>
</gene>
<dbReference type="PANTHER" id="PTHR43133:SF63">
    <property type="entry name" value="RNA POLYMERASE SIGMA FACTOR FECI-RELATED"/>
    <property type="match status" value="1"/>
</dbReference>
<comment type="similarity">
    <text evidence="1">Belongs to the sigma-70 factor family. ECF subfamily.</text>
</comment>
<sequence length="165" mass="19001">MSDRLAAALYRAHQQDLLTYARRLVNDSSTAQDITQDAWLRFSDAVRETWPDNPVAYLYRIVRNLALDSQRRTRLETDLFVDNAEDIASRQPGPWPSVEEAVITRDELNRLEQALAELPARTRLAVEMHRIGGYKLREIAAHLDVSLSMAQYLVKEGIKHCQKRL</sequence>